<evidence type="ECO:0000259" key="3">
    <source>
        <dbReference type="Pfam" id="PF01826"/>
    </source>
</evidence>
<feature type="region of interest" description="Disordered" evidence="2">
    <location>
        <begin position="195"/>
        <end position="226"/>
    </location>
</feature>
<name>Q98332_MDBV</name>
<dbReference type="InterPro" id="IPR036084">
    <property type="entry name" value="Ser_inhib-like_sf"/>
</dbReference>
<accession>Q98332</accession>
<dbReference type="InterPro" id="IPR002919">
    <property type="entry name" value="TIL_dom"/>
</dbReference>
<dbReference type="CDD" id="cd19941">
    <property type="entry name" value="TIL"/>
    <property type="match status" value="1"/>
</dbReference>
<sequence length="226" mass="25961">MSNNIFLFAFFALVGFTRIEAMPTKGSEGTWDVDYEDQEHTGITCRENEHYNSTRIECEDECNDRNNKLCYRFQQFCWCNEGYIRNSSHICVKLEDCLKDEEQKSETLASSANNDSSKRLEDDLKLFSHDSVSHTSLEPETQAQKFNGIIDQETLDLVFGKPENSWAENKPLETKTQAQKFNGKIDQETLDLVFGKPKNSSAEKKPLETETQAQKFNGIIDQETLD</sequence>
<dbReference type="Pfam" id="PF01826">
    <property type="entry name" value="TIL"/>
    <property type="match status" value="1"/>
</dbReference>
<reference evidence="4" key="1">
    <citation type="journal article" date="1997" name="J. Virol.">
        <title>Two Microplitis demolitor polydnavirus mRNAs expressed in hemocytes of Pseudoplusia includens contain a common cysteine-rich domain.</title>
        <authorList>
            <person name="Strand M.R."/>
            <person name="Witherell R.A."/>
            <person name="Trudeau D."/>
        </authorList>
    </citation>
    <scope>NUCLEOTIDE SEQUENCE</scope>
</reference>
<dbReference type="MEROPS" id="I08.011"/>
<evidence type="ECO:0000256" key="1">
    <source>
        <dbReference type="ARBA" id="ARBA00008074"/>
    </source>
</evidence>
<organism evidence="4">
    <name type="scientific">Microplitis demolitor bracovirus</name>
    <name type="common">MdBV</name>
    <dbReference type="NCBI Taxonomy" id="53988"/>
    <lineage>
        <taxon>Viruses</taxon>
        <taxon>Viruses incertae sedis</taxon>
        <taxon>Polydnaviriformidae</taxon>
        <taxon>Bracoviriform</taxon>
    </lineage>
</organism>
<evidence type="ECO:0000313" key="4">
    <source>
        <dbReference type="EMBL" id="AAC56946.1"/>
    </source>
</evidence>
<dbReference type="Gene3D" id="2.10.25.10">
    <property type="entry name" value="Laminin"/>
    <property type="match status" value="1"/>
</dbReference>
<dbReference type="SUPFAM" id="SSF57567">
    <property type="entry name" value="Serine protease inhibitors"/>
    <property type="match status" value="1"/>
</dbReference>
<proteinExistence type="evidence at transcript level"/>
<feature type="domain" description="TIL" evidence="3">
    <location>
        <begin position="45"/>
        <end position="97"/>
    </location>
</feature>
<organismHost>
    <name type="scientific">Microplitis demolitor</name>
    <name type="common">Parasitoid wasp</name>
    <dbReference type="NCBI Taxonomy" id="69319"/>
</organismHost>
<evidence type="ECO:0000256" key="2">
    <source>
        <dbReference type="SAM" id="MobiDB-lite"/>
    </source>
</evidence>
<comment type="similarity">
    <text evidence="1">Belongs to the polydnaviridae EGF-like motif protein family.</text>
</comment>
<protein>
    <submittedName>
        <fullName evidence="4">MdPi455</fullName>
    </submittedName>
</protein>
<dbReference type="EMBL" id="U76034">
    <property type="protein sequence ID" value="AAC56946.1"/>
    <property type="molecule type" value="mRNA"/>
</dbReference>